<name>A0A7J5XJZ7_DISMA</name>
<evidence type="ECO:0000313" key="2">
    <source>
        <dbReference type="Proteomes" id="UP000518266"/>
    </source>
</evidence>
<accession>A0A7J5XJZ7</accession>
<comment type="caution">
    <text evidence="1">The sequence shown here is derived from an EMBL/GenBank/DDBJ whole genome shotgun (WGS) entry which is preliminary data.</text>
</comment>
<sequence length="354" mass="39133">MSGDDLQGLGVRSDQQLLFSRDGPGIIPQVKEGQIIAVRVQGPVLRNNPMRVLTLMALRTIMMASCSDRSVSSVNCSAPPLRMMVQVFALGQPLRKLYLQKQTGWNRSLSAKYCVATSPMGSLDRTTLAPDRWIFSRWSTRRPRWPDTPAGRWESSYLNIFDANLGVILLSLQLQLHVEQSNPWVVITFRLHLKPGVGESLLERNSRDHMGILAPPGTFLIPINLRGSRMSRDMTASTTILEKKHGDLLDLSDSEVGGGAEGSDDGLRVETLLHVRLELLQELSSQEAGDVHQGLGCRVNHIQQFQDGGSIIGDGIDVADELGNALRRVCPLLQQDNWCGLEREKGIKGIEKKA</sequence>
<feature type="non-terminal residue" evidence="1">
    <location>
        <position position="354"/>
    </location>
</feature>
<keyword evidence="2" id="KW-1185">Reference proteome</keyword>
<proteinExistence type="predicted"/>
<organism evidence="1 2">
    <name type="scientific">Dissostichus mawsoni</name>
    <name type="common">Antarctic cod</name>
    <dbReference type="NCBI Taxonomy" id="36200"/>
    <lineage>
        <taxon>Eukaryota</taxon>
        <taxon>Metazoa</taxon>
        <taxon>Chordata</taxon>
        <taxon>Craniata</taxon>
        <taxon>Vertebrata</taxon>
        <taxon>Euteleostomi</taxon>
        <taxon>Actinopterygii</taxon>
        <taxon>Neopterygii</taxon>
        <taxon>Teleostei</taxon>
        <taxon>Neoteleostei</taxon>
        <taxon>Acanthomorphata</taxon>
        <taxon>Eupercaria</taxon>
        <taxon>Perciformes</taxon>
        <taxon>Notothenioidei</taxon>
        <taxon>Nototheniidae</taxon>
        <taxon>Dissostichus</taxon>
    </lineage>
</organism>
<reference evidence="1 2" key="1">
    <citation type="submission" date="2020-03" db="EMBL/GenBank/DDBJ databases">
        <title>Dissostichus mawsoni Genome sequencing and assembly.</title>
        <authorList>
            <person name="Park H."/>
        </authorList>
    </citation>
    <scope>NUCLEOTIDE SEQUENCE [LARGE SCALE GENOMIC DNA]</scope>
    <source>
        <strain evidence="1">DM0001</strain>
        <tissue evidence="1">Muscle</tissue>
    </source>
</reference>
<evidence type="ECO:0000313" key="1">
    <source>
        <dbReference type="EMBL" id="KAF3836929.1"/>
    </source>
</evidence>
<dbReference type="EMBL" id="JAAKFY010000023">
    <property type="protein sequence ID" value="KAF3836929.1"/>
    <property type="molecule type" value="Genomic_DNA"/>
</dbReference>
<dbReference type="Proteomes" id="UP000518266">
    <property type="component" value="Unassembled WGS sequence"/>
</dbReference>
<dbReference type="AlphaFoldDB" id="A0A7J5XJZ7"/>
<protein>
    <submittedName>
        <fullName evidence="1">Uncharacterized protein</fullName>
    </submittedName>
</protein>
<gene>
    <name evidence="1" type="ORF">F7725_004393</name>
</gene>